<dbReference type="GO" id="GO:0051287">
    <property type="term" value="F:NAD binding"/>
    <property type="evidence" value="ECO:0007669"/>
    <property type="project" value="InterPro"/>
</dbReference>
<name>A0A7Z0D7S1_9ACTN</name>
<keyword evidence="1" id="KW-0560">Oxidoreductase</keyword>
<dbReference type="Proteomes" id="UP000527616">
    <property type="component" value="Unassembled WGS sequence"/>
</dbReference>
<sequence>MTTAVVLTRPDLGPPPNEAALSELVELRYATAEELPGAIAGAEVCFLWDFFSPALRAAWPRADRLAWVHVAAAGVDAILFDELRDSSVVLTNAAGFFDQPIAEFVAAQVLAETKQLYLNAELQSERRWEHRETDRVGGRRALVVGTGGIGRACARLLRALGMEVRGVGRVARAEDPDFGEVVASDDLAAAVDGVDHLVLAAPLTAGTRGMVDAGVLAALPSGAQLINIGRGELIDEAALITELARGRICAALDVFAVEPLPAESPLWAMPNVRVSPHLSGDVRGWRTGLAEQFEANLRRWLAGEPLAGVVDKAAGYVRRDPR</sequence>
<organism evidence="4 5">
    <name type="scientific">Naumannella cuiyingiana</name>
    <dbReference type="NCBI Taxonomy" id="1347891"/>
    <lineage>
        <taxon>Bacteria</taxon>
        <taxon>Bacillati</taxon>
        <taxon>Actinomycetota</taxon>
        <taxon>Actinomycetes</taxon>
        <taxon>Propionibacteriales</taxon>
        <taxon>Propionibacteriaceae</taxon>
        <taxon>Naumannella</taxon>
    </lineage>
</organism>
<feature type="domain" description="D-isomer specific 2-hydroxyacid dehydrogenase NAD-binding" evidence="3">
    <location>
        <begin position="107"/>
        <end position="279"/>
    </location>
</feature>
<dbReference type="GO" id="GO:0016491">
    <property type="term" value="F:oxidoreductase activity"/>
    <property type="evidence" value="ECO:0007669"/>
    <property type="project" value="UniProtKB-KW"/>
</dbReference>
<evidence type="ECO:0000256" key="2">
    <source>
        <dbReference type="ARBA" id="ARBA00023027"/>
    </source>
</evidence>
<evidence type="ECO:0000256" key="1">
    <source>
        <dbReference type="ARBA" id="ARBA00023002"/>
    </source>
</evidence>
<keyword evidence="5" id="KW-1185">Reference proteome</keyword>
<dbReference type="SUPFAM" id="SSF52283">
    <property type="entry name" value="Formate/glycerate dehydrogenase catalytic domain-like"/>
    <property type="match status" value="1"/>
</dbReference>
<gene>
    <name evidence="4" type="ORF">GGQ54_000970</name>
</gene>
<dbReference type="InterPro" id="IPR036291">
    <property type="entry name" value="NAD(P)-bd_dom_sf"/>
</dbReference>
<dbReference type="InterPro" id="IPR006140">
    <property type="entry name" value="D-isomer_DH_NAD-bd"/>
</dbReference>
<protein>
    <submittedName>
        <fullName evidence="4">Phosphoglycerate dehydrogenase-like enzyme</fullName>
    </submittedName>
</protein>
<accession>A0A7Z0D7S1</accession>
<dbReference type="PANTHER" id="PTHR43333:SF1">
    <property type="entry name" value="D-ISOMER SPECIFIC 2-HYDROXYACID DEHYDROGENASE NAD-BINDING DOMAIN-CONTAINING PROTEIN"/>
    <property type="match status" value="1"/>
</dbReference>
<reference evidence="4 5" key="1">
    <citation type="submission" date="2020-07" db="EMBL/GenBank/DDBJ databases">
        <title>Sequencing the genomes of 1000 actinobacteria strains.</title>
        <authorList>
            <person name="Klenk H.-P."/>
        </authorList>
    </citation>
    <scope>NUCLEOTIDE SEQUENCE [LARGE SCALE GENOMIC DNA]</scope>
    <source>
        <strain evidence="4 5">DSM 103164</strain>
    </source>
</reference>
<dbReference type="Pfam" id="PF02826">
    <property type="entry name" value="2-Hacid_dh_C"/>
    <property type="match status" value="1"/>
</dbReference>
<dbReference type="CDD" id="cd05300">
    <property type="entry name" value="2-Hacid_dh_1"/>
    <property type="match status" value="1"/>
</dbReference>
<evidence type="ECO:0000313" key="4">
    <source>
        <dbReference type="EMBL" id="NYI70410.1"/>
    </source>
</evidence>
<keyword evidence="2" id="KW-0520">NAD</keyword>
<dbReference type="EMBL" id="JACBZS010000001">
    <property type="protein sequence ID" value="NYI70410.1"/>
    <property type="molecule type" value="Genomic_DNA"/>
</dbReference>
<proteinExistence type="predicted"/>
<dbReference type="Gene3D" id="3.40.50.720">
    <property type="entry name" value="NAD(P)-binding Rossmann-like Domain"/>
    <property type="match status" value="2"/>
</dbReference>
<dbReference type="RefSeq" id="WP_179444371.1">
    <property type="nucleotide sequence ID" value="NZ_JACBZS010000001.1"/>
</dbReference>
<evidence type="ECO:0000259" key="3">
    <source>
        <dbReference type="Pfam" id="PF02826"/>
    </source>
</evidence>
<evidence type="ECO:0000313" key="5">
    <source>
        <dbReference type="Proteomes" id="UP000527616"/>
    </source>
</evidence>
<comment type="caution">
    <text evidence="4">The sequence shown here is derived from an EMBL/GenBank/DDBJ whole genome shotgun (WGS) entry which is preliminary data.</text>
</comment>
<dbReference type="PANTHER" id="PTHR43333">
    <property type="entry name" value="2-HACID_DH_C DOMAIN-CONTAINING PROTEIN"/>
    <property type="match status" value="1"/>
</dbReference>
<dbReference type="AlphaFoldDB" id="A0A7Z0D7S1"/>
<dbReference type="SUPFAM" id="SSF51735">
    <property type="entry name" value="NAD(P)-binding Rossmann-fold domains"/>
    <property type="match status" value="1"/>
</dbReference>